<name>A0A381PNZ0_9ZZZZ</name>
<feature type="domain" description="AB hydrolase-1" evidence="3">
    <location>
        <begin position="18"/>
        <end position="253"/>
    </location>
</feature>
<feature type="non-terminal residue" evidence="4">
    <location>
        <position position="1"/>
    </location>
</feature>
<keyword evidence="1" id="KW-0474">Menaquinone biosynthesis</keyword>
<dbReference type="HAMAP" id="MF_01660">
    <property type="entry name" value="MenH"/>
    <property type="match status" value="1"/>
</dbReference>
<protein>
    <recommendedName>
        <fullName evidence="3">AB hydrolase-1 domain-containing protein</fullName>
    </recommendedName>
</protein>
<dbReference type="PRINTS" id="PR00111">
    <property type="entry name" value="ABHYDROLASE"/>
</dbReference>
<dbReference type="PANTHER" id="PTHR42916:SF1">
    <property type="entry name" value="PROTEIN PHYLLO, CHLOROPLASTIC"/>
    <property type="match status" value="1"/>
</dbReference>
<evidence type="ECO:0000256" key="2">
    <source>
        <dbReference type="ARBA" id="ARBA00023239"/>
    </source>
</evidence>
<accession>A0A381PNZ0</accession>
<dbReference type="Gene3D" id="3.40.50.1820">
    <property type="entry name" value="alpha/beta hydrolase"/>
    <property type="match status" value="1"/>
</dbReference>
<evidence type="ECO:0000313" key="4">
    <source>
        <dbReference type="EMBL" id="SUZ67827.1"/>
    </source>
</evidence>
<dbReference type="InterPro" id="IPR029058">
    <property type="entry name" value="AB_hydrolase_fold"/>
</dbReference>
<keyword evidence="2" id="KW-0456">Lyase</keyword>
<gene>
    <name evidence="4" type="ORF">METZ01_LOCUS20681</name>
</gene>
<dbReference type="GO" id="GO:0070205">
    <property type="term" value="F:2-succinyl-6-hydroxy-2,4-cyclohexadiene-1-carboxylate synthase activity"/>
    <property type="evidence" value="ECO:0007669"/>
    <property type="project" value="InterPro"/>
</dbReference>
<evidence type="ECO:0000256" key="1">
    <source>
        <dbReference type="ARBA" id="ARBA00022428"/>
    </source>
</evidence>
<dbReference type="PANTHER" id="PTHR42916">
    <property type="entry name" value="2-SUCCINYL-5-ENOLPYRUVYL-6-HYDROXY-3-CYCLOHEXENE-1-CARBOXYLATE SYNTHASE"/>
    <property type="match status" value="1"/>
</dbReference>
<dbReference type="GO" id="GO:0009234">
    <property type="term" value="P:menaquinone biosynthetic process"/>
    <property type="evidence" value="ECO:0007669"/>
    <property type="project" value="UniProtKB-KW"/>
</dbReference>
<reference evidence="4" key="1">
    <citation type="submission" date="2018-05" db="EMBL/GenBank/DDBJ databases">
        <authorList>
            <person name="Lanie J.A."/>
            <person name="Ng W.-L."/>
            <person name="Kazmierczak K.M."/>
            <person name="Andrzejewski T.M."/>
            <person name="Davidsen T.M."/>
            <person name="Wayne K.J."/>
            <person name="Tettelin H."/>
            <person name="Glass J.I."/>
            <person name="Rusch D."/>
            <person name="Podicherti R."/>
            <person name="Tsui H.-C.T."/>
            <person name="Winkler M.E."/>
        </authorList>
    </citation>
    <scope>NUCLEOTIDE SEQUENCE</scope>
</reference>
<dbReference type="SUPFAM" id="SSF53474">
    <property type="entry name" value="alpha/beta-Hydrolases"/>
    <property type="match status" value="1"/>
</dbReference>
<proteinExistence type="inferred from homology"/>
<dbReference type="InterPro" id="IPR022485">
    <property type="entry name" value="SHCHC_synthase_MenH"/>
</dbReference>
<dbReference type="NCBIfam" id="TIGR03695">
    <property type="entry name" value="menH_SHCHC"/>
    <property type="match status" value="1"/>
</dbReference>
<sequence>VSPHRTTELHVEMDGDGPPLLLLHGFTGSTTGMWPLGRRLTGVRRVAAVDLPGHGRTGVPEDPHLFGFEHTVDAVARLMDRLDHVPVDVVGYSMGGRIALALAVRHPHHVASLSLIGASAGLSDAAERSARHHSDDDLADDLLEQGLEWFIDRWMASPLFASQVRLGTDALAAARAQRLENDPEGLAGSLRGAGAGSQPSYWHDLAGIDVPTLLVVGDEDPRFRAIAMRMAAGLPLSTISVVPGAGHAAHLENLDRTSTEILGFLAQLDEERRSGR</sequence>
<dbReference type="EMBL" id="UINC01001022">
    <property type="protein sequence ID" value="SUZ67827.1"/>
    <property type="molecule type" value="Genomic_DNA"/>
</dbReference>
<dbReference type="InterPro" id="IPR000073">
    <property type="entry name" value="AB_hydrolase_1"/>
</dbReference>
<dbReference type="Pfam" id="PF00561">
    <property type="entry name" value="Abhydrolase_1"/>
    <property type="match status" value="1"/>
</dbReference>
<dbReference type="AlphaFoldDB" id="A0A381PNZ0"/>
<evidence type="ECO:0000259" key="3">
    <source>
        <dbReference type="Pfam" id="PF00561"/>
    </source>
</evidence>
<organism evidence="4">
    <name type="scientific">marine metagenome</name>
    <dbReference type="NCBI Taxonomy" id="408172"/>
    <lineage>
        <taxon>unclassified sequences</taxon>
        <taxon>metagenomes</taxon>
        <taxon>ecological metagenomes</taxon>
    </lineage>
</organism>